<dbReference type="InterPro" id="IPR013083">
    <property type="entry name" value="Znf_RING/FYVE/PHD"/>
</dbReference>
<dbReference type="InterPro" id="IPR017907">
    <property type="entry name" value="Znf_RING_CS"/>
</dbReference>
<dbReference type="OMA" id="SKLWIHC"/>
<evidence type="ECO:0000256" key="1">
    <source>
        <dbReference type="ARBA" id="ARBA00022723"/>
    </source>
</evidence>
<name>B4M3S0_DROVI</name>
<dbReference type="PROSITE" id="PS50089">
    <property type="entry name" value="ZF_RING_2"/>
    <property type="match status" value="1"/>
</dbReference>
<evidence type="ECO:0000259" key="6">
    <source>
        <dbReference type="PROSITE" id="PS50089"/>
    </source>
</evidence>
<dbReference type="eggNOG" id="KOG4739">
    <property type="taxonomic scope" value="Eukaryota"/>
</dbReference>
<dbReference type="Gene3D" id="3.30.40.10">
    <property type="entry name" value="Zinc/RING finger domain, C3HC4 (zinc finger)"/>
    <property type="match status" value="1"/>
</dbReference>
<feature type="domain" description="RING-type" evidence="6">
    <location>
        <begin position="25"/>
        <end position="73"/>
    </location>
</feature>
<dbReference type="SMR" id="B4M3S0"/>
<dbReference type="FunCoup" id="B4M3S0">
    <property type="interactions" value="1"/>
</dbReference>
<evidence type="ECO:0000256" key="5">
    <source>
        <dbReference type="SAM" id="MobiDB-lite"/>
    </source>
</evidence>
<keyword evidence="2 4" id="KW-0863">Zinc-finger</keyword>
<keyword evidence="1" id="KW-0479">Metal-binding</keyword>
<dbReference type="EMBL" id="CH940651">
    <property type="protein sequence ID" value="EDW65445.1"/>
    <property type="molecule type" value="Genomic_DNA"/>
</dbReference>
<dbReference type="PROSITE" id="PS00518">
    <property type="entry name" value="ZF_RING_1"/>
    <property type="match status" value="1"/>
</dbReference>
<organism evidence="7 8">
    <name type="scientific">Drosophila virilis</name>
    <name type="common">Fruit fly</name>
    <dbReference type="NCBI Taxonomy" id="7244"/>
    <lineage>
        <taxon>Eukaryota</taxon>
        <taxon>Metazoa</taxon>
        <taxon>Ecdysozoa</taxon>
        <taxon>Arthropoda</taxon>
        <taxon>Hexapoda</taxon>
        <taxon>Insecta</taxon>
        <taxon>Pterygota</taxon>
        <taxon>Neoptera</taxon>
        <taxon>Endopterygota</taxon>
        <taxon>Diptera</taxon>
        <taxon>Brachycera</taxon>
        <taxon>Muscomorpha</taxon>
        <taxon>Ephydroidea</taxon>
        <taxon>Drosophilidae</taxon>
        <taxon>Drosophila</taxon>
    </lineage>
</organism>
<dbReference type="Pfam" id="PF14634">
    <property type="entry name" value="zf-RING_5"/>
    <property type="match status" value="1"/>
</dbReference>
<dbReference type="AlphaFoldDB" id="B4M3S0"/>
<evidence type="ECO:0000256" key="3">
    <source>
        <dbReference type="ARBA" id="ARBA00022833"/>
    </source>
</evidence>
<dbReference type="KEGG" id="dvi:6632047"/>
<evidence type="ECO:0000313" key="8">
    <source>
        <dbReference type="Proteomes" id="UP000008792"/>
    </source>
</evidence>
<feature type="region of interest" description="Disordered" evidence="5">
    <location>
        <begin position="182"/>
        <end position="218"/>
    </location>
</feature>
<evidence type="ECO:0000256" key="4">
    <source>
        <dbReference type="PROSITE-ProRule" id="PRU00175"/>
    </source>
</evidence>
<dbReference type="GO" id="GO:0008270">
    <property type="term" value="F:zinc ion binding"/>
    <property type="evidence" value="ECO:0007669"/>
    <property type="project" value="UniProtKB-KW"/>
</dbReference>
<dbReference type="OrthoDB" id="7841769at2759"/>
<dbReference type="STRING" id="7244.B4M3S0"/>
<dbReference type="Proteomes" id="UP000008792">
    <property type="component" value="Unassembled WGS sequence"/>
</dbReference>
<dbReference type="InterPro" id="IPR001841">
    <property type="entry name" value="Znf_RING"/>
</dbReference>
<keyword evidence="8" id="KW-1185">Reference proteome</keyword>
<sequence length="245" mass="28400">MNSEDPDESEIIIDEAKASKLWIHCNCCFEHYVDEQSMLFLLACQHVICEKCVTASLGRIPGDAPTYTCPICRKNVRGRQVNNALPTNLKDMFHPEPWRDGLPHDLIDAFQKANINSLDTHISKKEKEELKLDKDIQLARTLCRKHYLEGHRLRATRKQLEFRARRISHIVKIRREEAQRRLARRRAESPKQTDCILQGTKNSHSHSESSETRVRSHLADAETKTTLQYPAITSFVHHRNNSFVL</sequence>
<evidence type="ECO:0000256" key="2">
    <source>
        <dbReference type="ARBA" id="ARBA00022771"/>
    </source>
</evidence>
<proteinExistence type="predicted"/>
<gene>
    <name evidence="7" type="primary">Dvir\GJ18899</name>
    <name evidence="7" type="ORF">Dvir_GJ18899</name>
</gene>
<accession>B4M3S0</accession>
<dbReference type="HOGENOM" id="CLU_1130109_0_0_1"/>
<evidence type="ECO:0000313" key="7">
    <source>
        <dbReference type="EMBL" id="EDW65445.1"/>
    </source>
</evidence>
<feature type="compositionally biased region" description="Basic and acidic residues" evidence="5">
    <location>
        <begin position="182"/>
        <end position="191"/>
    </location>
</feature>
<keyword evidence="3" id="KW-0862">Zinc</keyword>
<protein>
    <recommendedName>
        <fullName evidence="6">RING-type domain-containing protein</fullName>
    </recommendedName>
</protein>
<dbReference type="InParanoid" id="B4M3S0"/>
<feature type="compositionally biased region" description="Basic and acidic residues" evidence="5">
    <location>
        <begin position="205"/>
        <end position="218"/>
    </location>
</feature>
<reference evidence="7 8" key="1">
    <citation type="journal article" date="2007" name="Nature">
        <title>Evolution of genes and genomes on the Drosophila phylogeny.</title>
        <authorList>
            <consortium name="Drosophila 12 Genomes Consortium"/>
            <person name="Clark A.G."/>
            <person name="Eisen M.B."/>
            <person name="Smith D.R."/>
            <person name="Bergman C.M."/>
            <person name="Oliver B."/>
            <person name="Markow T.A."/>
            <person name="Kaufman T.C."/>
            <person name="Kellis M."/>
            <person name="Gelbart W."/>
            <person name="Iyer V.N."/>
            <person name="Pollard D.A."/>
            <person name="Sackton T.B."/>
            <person name="Larracuente A.M."/>
            <person name="Singh N.D."/>
            <person name="Abad J.P."/>
            <person name="Abt D.N."/>
            <person name="Adryan B."/>
            <person name="Aguade M."/>
            <person name="Akashi H."/>
            <person name="Anderson W.W."/>
            <person name="Aquadro C.F."/>
            <person name="Ardell D.H."/>
            <person name="Arguello R."/>
            <person name="Artieri C.G."/>
            <person name="Barbash D.A."/>
            <person name="Barker D."/>
            <person name="Barsanti P."/>
            <person name="Batterham P."/>
            <person name="Batzoglou S."/>
            <person name="Begun D."/>
            <person name="Bhutkar A."/>
            <person name="Blanco E."/>
            <person name="Bosak S.A."/>
            <person name="Bradley R.K."/>
            <person name="Brand A.D."/>
            <person name="Brent M.R."/>
            <person name="Brooks A.N."/>
            <person name="Brown R.H."/>
            <person name="Butlin R.K."/>
            <person name="Caggese C."/>
            <person name="Calvi B.R."/>
            <person name="Bernardo de Carvalho A."/>
            <person name="Caspi A."/>
            <person name="Castrezana S."/>
            <person name="Celniker S.E."/>
            <person name="Chang J.L."/>
            <person name="Chapple C."/>
            <person name="Chatterji S."/>
            <person name="Chinwalla A."/>
            <person name="Civetta A."/>
            <person name="Clifton S.W."/>
            <person name="Comeron J.M."/>
            <person name="Costello J.C."/>
            <person name="Coyne J.A."/>
            <person name="Daub J."/>
            <person name="David R.G."/>
            <person name="Delcher A.L."/>
            <person name="Delehaunty K."/>
            <person name="Do C.B."/>
            <person name="Ebling H."/>
            <person name="Edwards K."/>
            <person name="Eickbush T."/>
            <person name="Evans J.D."/>
            <person name="Filipski A."/>
            <person name="Findeiss S."/>
            <person name="Freyhult E."/>
            <person name="Fulton L."/>
            <person name="Fulton R."/>
            <person name="Garcia A.C."/>
            <person name="Gardiner A."/>
            <person name="Garfield D.A."/>
            <person name="Garvin B.E."/>
            <person name="Gibson G."/>
            <person name="Gilbert D."/>
            <person name="Gnerre S."/>
            <person name="Godfrey J."/>
            <person name="Good R."/>
            <person name="Gotea V."/>
            <person name="Gravely B."/>
            <person name="Greenberg A.J."/>
            <person name="Griffiths-Jones S."/>
            <person name="Gross S."/>
            <person name="Guigo R."/>
            <person name="Gustafson E.A."/>
            <person name="Haerty W."/>
            <person name="Hahn M.W."/>
            <person name="Halligan D.L."/>
            <person name="Halpern A.L."/>
            <person name="Halter G.M."/>
            <person name="Han M.V."/>
            <person name="Heger A."/>
            <person name="Hillier L."/>
            <person name="Hinrichs A.S."/>
            <person name="Holmes I."/>
            <person name="Hoskins R.A."/>
            <person name="Hubisz M.J."/>
            <person name="Hultmark D."/>
            <person name="Huntley M.A."/>
            <person name="Jaffe D.B."/>
            <person name="Jagadeeshan S."/>
            <person name="Jeck W.R."/>
            <person name="Johnson J."/>
            <person name="Jones C.D."/>
            <person name="Jordan W.C."/>
            <person name="Karpen G.H."/>
            <person name="Kataoka E."/>
            <person name="Keightley P.D."/>
            <person name="Kheradpour P."/>
            <person name="Kirkness E.F."/>
            <person name="Koerich L.B."/>
            <person name="Kristiansen K."/>
            <person name="Kudrna D."/>
            <person name="Kulathinal R.J."/>
            <person name="Kumar S."/>
            <person name="Kwok R."/>
            <person name="Lander E."/>
            <person name="Langley C.H."/>
            <person name="Lapoint R."/>
            <person name="Lazzaro B.P."/>
            <person name="Lee S.J."/>
            <person name="Levesque L."/>
            <person name="Li R."/>
            <person name="Lin C.F."/>
            <person name="Lin M.F."/>
            <person name="Lindblad-Toh K."/>
            <person name="Llopart A."/>
            <person name="Long M."/>
            <person name="Low L."/>
            <person name="Lozovsky E."/>
            <person name="Lu J."/>
            <person name="Luo M."/>
            <person name="Machado C.A."/>
            <person name="Makalowski W."/>
            <person name="Marzo M."/>
            <person name="Matsuda M."/>
            <person name="Matzkin L."/>
            <person name="McAllister B."/>
            <person name="McBride C.S."/>
            <person name="McKernan B."/>
            <person name="McKernan K."/>
            <person name="Mendez-Lago M."/>
            <person name="Minx P."/>
            <person name="Mollenhauer M.U."/>
            <person name="Montooth K."/>
            <person name="Mount S.M."/>
            <person name="Mu X."/>
            <person name="Myers E."/>
            <person name="Negre B."/>
            <person name="Newfeld S."/>
            <person name="Nielsen R."/>
            <person name="Noor M.A."/>
            <person name="O'Grady P."/>
            <person name="Pachter L."/>
            <person name="Papaceit M."/>
            <person name="Parisi M.J."/>
            <person name="Parisi M."/>
            <person name="Parts L."/>
            <person name="Pedersen J.S."/>
            <person name="Pesole G."/>
            <person name="Phillippy A.M."/>
            <person name="Ponting C.P."/>
            <person name="Pop M."/>
            <person name="Porcelli D."/>
            <person name="Powell J.R."/>
            <person name="Prohaska S."/>
            <person name="Pruitt K."/>
            <person name="Puig M."/>
            <person name="Quesneville H."/>
            <person name="Ram K.R."/>
            <person name="Rand D."/>
            <person name="Rasmussen M.D."/>
            <person name="Reed L.K."/>
            <person name="Reenan R."/>
            <person name="Reily A."/>
            <person name="Remington K.A."/>
            <person name="Rieger T.T."/>
            <person name="Ritchie M.G."/>
            <person name="Robin C."/>
            <person name="Rogers Y.H."/>
            <person name="Rohde C."/>
            <person name="Rozas J."/>
            <person name="Rubenfield M.J."/>
            <person name="Ruiz A."/>
            <person name="Russo S."/>
            <person name="Salzberg S.L."/>
            <person name="Sanchez-Gracia A."/>
            <person name="Saranga D.J."/>
            <person name="Sato H."/>
            <person name="Schaeffer S.W."/>
            <person name="Schatz M.C."/>
            <person name="Schlenke T."/>
            <person name="Schwartz R."/>
            <person name="Segarra C."/>
            <person name="Singh R.S."/>
            <person name="Sirot L."/>
            <person name="Sirota M."/>
            <person name="Sisneros N.B."/>
            <person name="Smith C.D."/>
            <person name="Smith T.F."/>
            <person name="Spieth J."/>
            <person name="Stage D.E."/>
            <person name="Stark A."/>
            <person name="Stephan W."/>
            <person name="Strausberg R.L."/>
            <person name="Strempel S."/>
            <person name="Sturgill D."/>
            <person name="Sutton G."/>
            <person name="Sutton G.G."/>
            <person name="Tao W."/>
            <person name="Teichmann S."/>
            <person name="Tobari Y.N."/>
            <person name="Tomimura Y."/>
            <person name="Tsolas J.M."/>
            <person name="Valente V.L."/>
            <person name="Venter E."/>
            <person name="Venter J.C."/>
            <person name="Vicario S."/>
            <person name="Vieira F.G."/>
            <person name="Vilella A.J."/>
            <person name="Villasante A."/>
            <person name="Walenz B."/>
            <person name="Wang J."/>
            <person name="Wasserman M."/>
            <person name="Watts T."/>
            <person name="Wilson D."/>
            <person name="Wilson R.K."/>
            <person name="Wing R.A."/>
            <person name="Wolfner M.F."/>
            <person name="Wong A."/>
            <person name="Wong G.K."/>
            <person name="Wu C.I."/>
            <person name="Wu G."/>
            <person name="Yamamoto D."/>
            <person name="Yang H.P."/>
            <person name="Yang S.P."/>
            <person name="Yorke J.A."/>
            <person name="Yoshida K."/>
            <person name="Zdobnov E."/>
            <person name="Zhang P."/>
            <person name="Zhang Y."/>
            <person name="Zimin A.V."/>
            <person name="Baldwin J."/>
            <person name="Abdouelleil A."/>
            <person name="Abdulkadir J."/>
            <person name="Abebe A."/>
            <person name="Abera B."/>
            <person name="Abreu J."/>
            <person name="Acer S.C."/>
            <person name="Aftuck L."/>
            <person name="Alexander A."/>
            <person name="An P."/>
            <person name="Anderson E."/>
            <person name="Anderson S."/>
            <person name="Arachi H."/>
            <person name="Azer M."/>
            <person name="Bachantsang P."/>
            <person name="Barry A."/>
            <person name="Bayul T."/>
            <person name="Berlin A."/>
            <person name="Bessette D."/>
            <person name="Bloom T."/>
            <person name="Blye J."/>
            <person name="Boguslavskiy L."/>
            <person name="Bonnet C."/>
            <person name="Boukhgalter B."/>
            <person name="Bourzgui I."/>
            <person name="Brown A."/>
            <person name="Cahill P."/>
            <person name="Channer S."/>
            <person name="Cheshatsang Y."/>
            <person name="Chuda L."/>
            <person name="Citroen M."/>
            <person name="Collymore A."/>
            <person name="Cooke P."/>
            <person name="Costello M."/>
            <person name="D'Aco K."/>
            <person name="Daza R."/>
            <person name="De Haan G."/>
            <person name="DeGray S."/>
            <person name="DeMaso C."/>
            <person name="Dhargay N."/>
            <person name="Dooley K."/>
            <person name="Dooley E."/>
            <person name="Doricent M."/>
            <person name="Dorje P."/>
            <person name="Dorjee K."/>
            <person name="Dupes A."/>
            <person name="Elong R."/>
            <person name="Falk J."/>
            <person name="Farina A."/>
            <person name="Faro S."/>
            <person name="Ferguson D."/>
            <person name="Fisher S."/>
            <person name="Foley C.D."/>
            <person name="Franke A."/>
            <person name="Friedrich D."/>
            <person name="Gadbois L."/>
            <person name="Gearin G."/>
            <person name="Gearin C.R."/>
            <person name="Giannoukos G."/>
            <person name="Goode T."/>
            <person name="Graham J."/>
            <person name="Grandbois E."/>
            <person name="Grewal S."/>
            <person name="Gyaltsen K."/>
            <person name="Hafez N."/>
            <person name="Hagos B."/>
            <person name="Hall J."/>
            <person name="Henson C."/>
            <person name="Hollinger A."/>
            <person name="Honan T."/>
            <person name="Huard M.D."/>
            <person name="Hughes L."/>
            <person name="Hurhula B."/>
            <person name="Husby M.E."/>
            <person name="Kamat A."/>
            <person name="Kanga B."/>
            <person name="Kashin S."/>
            <person name="Khazanovich D."/>
            <person name="Kisner P."/>
            <person name="Lance K."/>
            <person name="Lara M."/>
            <person name="Lee W."/>
            <person name="Lennon N."/>
            <person name="Letendre F."/>
            <person name="LeVine R."/>
            <person name="Lipovsky A."/>
            <person name="Liu X."/>
            <person name="Liu J."/>
            <person name="Liu S."/>
            <person name="Lokyitsang T."/>
            <person name="Lokyitsang Y."/>
            <person name="Lubonja R."/>
            <person name="Lui A."/>
            <person name="MacDonald P."/>
            <person name="Magnisalis V."/>
            <person name="Maru K."/>
            <person name="Matthews C."/>
            <person name="McCusker W."/>
            <person name="McDonough S."/>
            <person name="Mehta T."/>
            <person name="Meldrim J."/>
            <person name="Meneus L."/>
            <person name="Mihai O."/>
            <person name="Mihalev A."/>
            <person name="Mihova T."/>
            <person name="Mittelman R."/>
            <person name="Mlenga V."/>
            <person name="Montmayeur A."/>
            <person name="Mulrain L."/>
            <person name="Navidi A."/>
            <person name="Naylor J."/>
            <person name="Negash T."/>
            <person name="Nguyen T."/>
            <person name="Nguyen N."/>
            <person name="Nicol R."/>
            <person name="Norbu C."/>
            <person name="Norbu N."/>
            <person name="Novod N."/>
            <person name="O'Neill B."/>
            <person name="Osman S."/>
            <person name="Markiewicz E."/>
            <person name="Oyono O.L."/>
            <person name="Patti C."/>
            <person name="Phunkhang P."/>
            <person name="Pierre F."/>
            <person name="Priest M."/>
            <person name="Raghuraman S."/>
            <person name="Rege F."/>
            <person name="Reyes R."/>
            <person name="Rise C."/>
            <person name="Rogov P."/>
            <person name="Ross K."/>
            <person name="Ryan E."/>
            <person name="Settipalli S."/>
            <person name="Shea T."/>
            <person name="Sherpa N."/>
            <person name="Shi L."/>
            <person name="Shih D."/>
            <person name="Sparrow T."/>
            <person name="Spaulding J."/>
            <person name="Stalker J."/>
            <person name="Stange-Thomann N."/>
            <person name="Stavropoulos S."/>
            <person name="Stone C."/>
            <person name="Strader C."/>
            <person name="Tesfaye S."/>
            <person name="Thomson T."/>
            <person name="Thoulutsang Y."/>
            <person name="Thoulutsang D."/>
            <person name="Topham K."/>
            <person name="Topping I."/>
            <person name="Tsamla T."/>
            <person name="Vassiliev H."/>
            <person name="Vo A."/>
            <person name="Wangchuk T."/>
            <person name="Wangdi T."/>
            <person name="Weiand M."/>
            <person name="Wilkinson J."/>
            <person name="Wilson A."/>
            <person name="Yadav S."/>
            <person name="Young G."/>
            <person name="Yu Q."/>
            <person name="Zembek L."/>
            <person name="Zhong D."/>
            <person name="Zimmer A."/>
            <person name="Zwirko Z."/>
            <person name="Jaffe D.B."/>
            <person name="Alvarez P."/>
            <person name="Brockman W."/>
            <person name="Butler J."/>
            <person name="Chin C."/>
            <person name="Gnerre S."/>
            <person name="Grabherr M."/>
            <person name="Kleber M."/>
            <person name="Mauceli E."/>
            <person name="MacCallum I."/>
        </authorList>
    </citation>
    <scope>NUCLEOTIDE SEQUENCE [LARGE SCALE GENOMIC DNA]</scope>
    <source>
        <strain evidence="8">Tucson 15010-1051.87</strain>
    </source>
</reference>
<dbReference type="SUPFAM" id="SSF57850">
    <property type="entry name" value="RING/U-box"/>
    <property type="match status" value="1"/>
</dbReference>
<dbReference type="PhylomeDB" id="B4M3S0"/>